<keyword evidence="3" id="KW-1185">Reference proteome</keyword>
<dbReference type="SUPFAM" id="SSF88874">
    <property type="entry name" value="Receptor-binding domain of short tail fibre protein gp12"/>
    <property type="match status" value="1"/>
</dbReference>
<dbReference type="EMBL" id="JAFJZZ010000002">
    <property type="protein sequence ID" value="MBN7773270.1"/>
    <property type="molecule type" value="Genomic_DNA"/>
</dbReference>
<evidence type="ECO:0000313" key="3">
    <source>
        <dbReference type="Proteomes" id="UP000664545"/>
    </source>
</evidence>
<evidence type="ECO:0000313" key="2">
    <source>
        <dbReference type="EMBL" id="MBN7773270.1"/>
    </source>
</evidence>
<evidence type="ECO:0000259" key="1">
    <source>
        <dbReference type="Pfam" id="PF07484"/>
    </source>
</evidence>
<reference evidence="2" key="1">
    <citation type="submission" date="2021-02" db="EMBL/GenBank/DDBJ databases">
        <title>Abyssanaerobacter marinus gen.nov., sp., nov, anaerobic bacterium isolated from the Onnuri vent field of Indian Ocean and suggestion of Mogibacteriaceae fam. nov., and proposal of reclassification of ambiguous this family's genus member.</title>
        <authorList>
            <person name="Kim Y.J."/>
            <person name="Yang J.-A."/>
        </authorList>
    </citation>
    <scope>NUCLEOTIDE SEQUENCE</scope>
    <source>
        <strain evidence="2">DSM 2634</strain>
    </source>
</reference>
<feature type="domain" description="Phage tail collar" evidence="1">
    <location>
        <begin position="6"/>
        <end position="61"/>
    </location>
</feature>
<sequence>MDYYIGGIVLFPYGFAPCGWMACEGQILNINENQALFALIGLKFGGNGRTTFALPNLRGAEPIPGMNYYIATQGIFPSRY</sequence>
<proteinExistence type="predicted"/>
<dbReference type="InterPro" id="IPR011083">
    <property type="entry name" value="Phage_tail_collar_dom"/>
</dbReference>
<organism evidence="2 3">
    <name type="scientific">Clostridium aminobutyricum</name>
    <dbReference type="NCBI Taxonomy" id="33953"/>
    <lineage>
        <taxon>Bacteria</taxon>
        <taxon>Bacillati</taxon>
        <taxon>Bacillota</taxon>
        <taxon>Clostridia</taxon>
        <taxon>Eubacteriales</taxon>
        <taxon>Clostridiaceae</taxon>
        <taxon>Clostridium</taxon>
    </lineage>
</organism>
<dbReference type="Pfam" id="PF07484">
    <property type="entry name" value="Collar"/>
    <property type="match status" value="1"/>
</dbReference>
<name>A0A939D8Y2_CLOAM</name>
<dbReference type="AlphaFoldDB" id="A0A939D8Y2"/>
<accession>A0A939D8Y2</accession>
<protein>
    <submittedName>
        <fullName evidence="2">Tail fiber protein</fullName>
    </submittedName>
</protein>
<gene>
    <name evidence="2" type="ORF">JYB65_07840</name>
</gene>
<dbReference type="RefSeq" id="WP_206582096.1">
    <property type="nucleotide sequence ID" value="NZ_JAFJZZ010000002.1"/>
</dbReference>
<dbReference type="InterPro" id="IPR037053">
    <property type="entry name" value="Phage_tail_collar_dom_sf"/>
</dbReference>
<dbReference type="Gene3D" id="3.90.1340.10">
    <property type="entry name" value="Phage tail collar domain"/>
    <property type="match status" value="1"/>
</dbReference>
<comment type="caution">
    <text evidence="2">The sequence shown here is derived from an EMBL/GenBank/DDBJ whole genome shotgun (WGS) entry which is preliminary data.</text>
</comment>
<dbReference type="Proteomes" id="UP000664545">
    <property type="component" value="Unassembled WGS sequence"/>
</dbReference>